<keyword evidence="5" id="KW-1185">Reference proteome</keyword>
<dbReference type="InterPro" id="IPR024473">
    <property type="entry name" value="Transposases_IS4_N"/>
</dbReference>
<dbReference type="PANTHER" id="PTHR37529">
    <property type="entry name" value="TRANSPOSASE INSG FOR INSERTION SEQUENCE ELEMENT IS4-RELATED"/>
    <property type="match status" value="1"/>
</dbReference>
<dbReference type="InterPro" id="IPR012337">
    <property type="entry name" value="RNaseH-like_sf"/>
</dbReference>
<name>A0A239P8V6_9ACTN</name>
<dbReference type="Pfam" id="PF13006">
    <property type="entry name" value="Nterm_IS4"/>
    <property type="match status" value="1"/>
</dbReference>
<dbReference type="GO" id="GO:0006313">
    <property type="term" value="P:DNA transposition"/>
    <property type="evidence" value="ECO:0007669"/>
    <property type="project" value="InterPro"/>
</dbReference>
<evidence type="ECO:0000259" key="3">
    <source>
        <dbReference type="Pfam" id="PF13006"/>
    </source>
</evidence>
<evidence type="ECO:0000313" key="5">
    <source>
        <dbReference type="Proteomes" id="UP000198318"/>
    </source>
</evidence>
<dbReference type="NCBIfam" id="NF033592">
    <property type="entry name" value="transpos_IS4_1"/>
    <property type="match status" value="1"/>
</dbReference>
<dbReference type="InterPro" id="IPR047952">
    <property type="entry name" value="Transpos_IS4"/>
</dbReference>
<dbReference type="AlphaFoldDB" id="A0A239P8V6"/>
<evidence type="ECO:0000259" key="2">
    <source>
        <dbReference type="Pfam" id="PF01609"/>
    </source>
</evidence>
<feature type="domain" description="Transposase IS4-like" evidence="2">
    <location>
        <begin position="139"/>
        <end position="356"/>
    </location>
</feature>
<protein>
    <submittedName>
        <fullName evidence="4">Transposase, IS4 family</fullName>
    </submittedName>
</protein>
<gene>
    <name evidence="4" type="ORF">SAMN05443665_11131</name>
</gene>
<feature type="transmembrane region" description="Helical" evidence="1">
    <location>
        <begin position="66"/>
        <end position="87"/>
    </location>
</feature>
<feature type="domain" description="Transposase IS4 N-terminal" evidence="3">
    <location>
        <begin position="31"/>
        <end position="122"/>
    </location>
</feature>
<proteinExistence type="predicted"/>
<keyword evidence="1" id="KW-1133">Transmembrane helix</keyword>
<dbReference type="PANTHER" id="PTHR37529:SF1">
    <property type="entry name" value="TRANSPOSASE INSG FOR INSERTION SEQUENCE ELEMENT IS4-RELATED"/>
    <property type="match status" value="1"/>
</dbReference>
<keyword evidence="1" id="KW-0472">Membrane</keyword>
<dbReference type="InterPro" id="IPR002559">
    <property type="entry name" value="Transposase_11"/>
</dbReference>
<organism evidence="4 5">
    <name type="scientific">Actinomadura meyerae</name>
    <dbReference type="NCBI Taxonomy" id="240840"/>
    <lineage>
        <taxon>Bacteria</taxon>
        <taxon>Bacillati</taxon>
        <taxon>Actinomycetota</taxon>
        <taxon>Actinomycetes</taxon>
        <taxon>Streptosporangiales</taxon>
        <taxon>Thermomonosporaceae</taxon>
        <taxon>Actinomadura</taxon>
    </lineage>
</organism>
<keyword evidence="1" id="KW-0812">Transmembrane</keyword>
<dbReference type="SUPFAM" id="SSF53098">
    <property type="entry name" value="Ribonuclease H-like"/>
    <property type="match status" value="1"/>
</dbReference>
<reference evidence="4 5" key="1">
    <citation type="submission" date="2017-06" db="EMBL/GenBank/DDBJ databases">
        <authorList>
            <person name="Kim H.J."/>
            <person name="Triplett B.A."/>
        </authorList>
    </citation>
    <scope>NUCLEOTIDE SEQUENCE [LARGE SCALE GENOMIC DNA]</scope>
    <source>
        <strain evidence="4 5">DSM 44715</strain>
    </source>
</reference>
<sequence length="469" mass="49572">MSQQSDRSVLACAISTVTRTVRVGTGVFAPGHLGELTQQVPFEMVDEVLVATGAVQRRVRLLPSRVVVYLLLAGVLFAELGYVQVWGRLTAGLGGSQPAPSGAALAQARRRLGVAPLKALFELLRGPAATLGGAARWRGLLVCAVDGTVMSVADSPANRVAYPQQRGSAFPMLRLVAVVACGTRSVLDAAFGPACGTGNGETAYAARLLGALGEQMIVLADRGFAAGWLVKQIADTGAHLLIRVKNGRSAPKLPALHRLPDGSFISRHGGIKVRVIDAGITVSTAAGPSTGSYRLITTLLDPVGYPATDLVRLYHQRWEIETAYLELKSSILGGRVLRARTPAGTDQEIYALLIVHQALRTAMADATNSDPRIAPDRAGFSIALAAARDQVIQAAGVIADTTIDLTGRIGRAVLDNLLPDRRMRTNARTVKRAISKYNARGPAIDRTTYQATIAIDILTPTNSTTAEDP</sequence>
<dbReference type="Pfam" id="PF01609">
    <property type="entry name" value="DDE_Tnp_1"/>
    <property type="match status" value="1"/>
</dbReference>
<accession>A0A239P8V6</accession>
<evidence type="ECO:0000313" key="4">
    <source>
        <dbReference type="EMBL" id="SNT63536.1"/>
    </source>
</evidence>
<evidence type="ECO:0000256" key="1">
    <source>
        <dbReference type="SAM" id="Phobius"/>
    </source>
</evidence>
<dbReference type="GO" id="GO:0003677">
    <property type="term" value="F:DNA binding"/>
    <property type="evidence" value="ECO:0007669"/>
    <property type="project" value="InterPro"/>
</dbReference>
<dbReference type="Proteomes" id="UP000198318">
    <property type="component" value="Unassembled WGS sequence"/>
</dbReference>
<dbReference type="GO" id="GO:0004803">
    <property type="term" value="F:transposase activity"/>
    <property type="evidence" value="ECO:0007669"/>
    <property type="project" value="InterPro"/>
</dbReference>
<dbReference type="EMBL" id="FZOR01000113">
    <property type="protein sequence ID" value="SNT63536.1"/>
    <property type="molecule type" value="Genomic_DNA"/>
</dbReference>